<accession>A0A1B6H6X0</accession>
<keyword evidence="1" id="KW-1133">Transmembrane helix</keyword>
<proteinExistence type="predicted"/>
<evidence type="ECO:0000256" key="1">
    <source>
        <dbReference type="SAM" id="Phobius"/>
    </source>
</evidence>
<feature type="transmembrane region" description="Helical" evidence="1">
    <location>
        <begin position="14"/>
        <end position="34"/>
    </location>
</feature>
<feature type="non-terminal residue" evidence="2">
    <location>
        <position position="151"/>
    </location>
</feature>
<name>A0A1B6H6X0_9HEMI</name>
<protein>
    <submittedName>
        <fullName evidence="2">Uncharacterized protein</fullName>
    </submittedName>
</protein>
<dbReference type="AlphaFoldDB" id="A0A1B6H6X0"/>
<gene>
    <name evidence="2" type="ORF">g.57685</name>
</gene>
<dbReference type="EMBL" id="GECU01037314">
    <property type="protein sequence ID" value="JAS70392.1"/>
    <property type="molecule type" value="Transcribed_RNA"/>
</dbReference>
<organism evidence="2">
    <name type="scientific">Homalodisca liturata</name>
    <dbReference type="NCBI Taxonomy" id="320908"/>
    <lineage>
        <taxon>Eukaryota</taxon>
        <taxon>Metazoa</taxon>
        <taxon>Ecdysozoa</taxon>
        <taxon>Arthropoda</taxon>
        <taxon>Hexapoda</taxon>
        <taxon>Insecta</taxon>
        <taxon>Pterygota</taxon>
        <taxon>Neoptera</taxon>
        <taxon>Paraneoptera</taxon>
        <taxon>Hemiptera</taxon>
        <taxon>Auchenorrhyncha</taxon>
        <taxon>Membracoidea</taxon>
        <taxon>Cicadellidae</taxon>
        <taxon>Cicadellinae</taxon>
        <taxon>Proconiini</taxon>
        <taxon>Homalodisca</taxon>
    </lineage>
</organism>
<feature type="non-terminal residue" evidence="2">
    <location>
        <position position="1"/>
    </location>
</feature>
<keyword evidence="1" id="KW-0812">Transmembrane</keyword>
<sequence>EERILMWLRQTADILFVLGYCVIAFLKLCFLGILRYEIREMIQKIKILQGELRAGLYLQETPSKAPHIARHEHNNGRIMSDASQGTNTLTARRLVPNEVSTLQAQNSLQNTPLHHINPTAHHRHLSAVMSTDIDSDTNSHCALLIPEDALK</sequence>
<reference evidence="2" key="1">
    <citation type="submission" date="2015-11" db="EMBL/GenBank/DDBJ databases">
        <title>De novo transcriptome assembly of four potential Pierce s Disease insect vectors from Arizona vineyards.</title>
        <authorList>
            <person name="Tassone E.E."/>
        </authorList>
    </citation>
    <scope>NUCLEOTIDE SEQUENCE</scope>
</reference>
<keyword evidence="1" id="KW-0472">Membrane</keyword>
<evidence type="ECO:0000313" key="2">
    <source>
        <dbReference type="EMBL" id="JAS70392.1"/>
    </source>
</evidence>